<keyword evidence="7" id="KW-0460">Magnesium</keyword>
<keyword evidence="4 8" id="KW-0812">Transmembrane</keyword>
<evidence type="ECO:0000256" key="7">
    <source>
        <dbReference type="PIRSR" id="PIRSR600715-1"/>
    </source>
</evidence>
<keyword evidence="10" id="KW-1185">Reference proteome</keyword>
<keyword evidence="5 8" id="KW-1133">Transmembrane helix</keyword>
<reference evidence="9 10" key="1">
    <citation type="submission" date="2020-05" db="EMBL/GenBank/DDBJ databases">
        <title>MicrobeNet Type strains.</title>
        <authorList>
            <person name="Nicholson A.C."/>
        </authorList>
    </citation>
    <scope>NUCLEOTIDE SEQUENCE [LARGE SCALE GENOMIC DNA]</scope>
    <source>
        <strain evidence="9 10">JCM 14282</strain>
    </source>
</reference>
<keyword evidence="7" id="KW-0479">Metal-binding</keyword>
<dbReference type="GO" id="GO:0071555">
    <property type="term" value="P:cell wall organization"/>
    <property type="evidence" value="ECO:0007669"/>
    <property type="project" value="TreeGrafter"/>
</dbReference>
<proteinExistence type="predicted"/>
<dbReference type="Proteomes" id="UP000543598">
    <property type="component" value="Unassembled WGS sequence"/>
</dbReference>
<gene>
    <name evidence="9" type="ORF">HLA99_11540</name>
</gene>
<feature type="transmembrane region" description="Helical" evidence="8">
    <location>
        <begin position="78"/>
        <end position="96"/>
    </location>
</feature>
<dbReference type="GO" id="GO:0009103">
    <property type="term" value="P:lipopolysaccharide biosynthetic process"/>
    <property type="evidence" value="ECO:0007669"/>
    <property type="project" value="TreeGrafter"/>
</dbReference>
<accession>A0A7Y2Q0L2</accession>
<feature type="transmembrane region" description="Helical" evidence="8">
    <location>
        <begin position="322"/>
        <end position="344"/>
    </location>
</feature>
<feature type="transmembrane region" description="Helical" evidence="8">
    <location>
        <begin position="108"/>
        <end position="131"/>
    </location>
</feature>
<dbReference type="Pfam" id="PF00953">
    <property type="entry name" value="Glycos_transf_4"/>
    <property type="match status" value="1"/>
</dbReference>
<evidence type="ECO:0000256" key="5">
    <source>
        <dbReference type="ARBA" id="ARBA00022989"/>
    </source>
</evidence>
<feature type="binding site" evidence="7">
    <location>
        <position position="226"/>
    </location>
    <ligand>
        <name>Mg(2+)</name>
        <dbReference type="ChEBI" id="CHEBI:18420"/>
    </ligand>
</feature>
<name>A0A7Y2Q0L2_9MICO</name>
<dbReference type="GO" id="GO:0046872">
    <property type="term" value="F:metal ion binding"/>
    <property type="evidence" value="ECO:0007669"/>
    <property type="project" value="UniProtKB-KW"/>
</dbReference>
<sequence>MKQYIFTIILTAAITFCLSWGVWRLSLKYKLYPGIRERDVHKNPTPRLGGIAMFIGVVVTFAVSSQHPYFALFWADPWPIVAILGATLLIVVVGVLDDLIDLDWMIKLGAQFLAAGIIAWFGKLQILSLPIGGMTVWSSWVSFTLTVFAIVIVMNAVNFIDGLDGLVAGVVLIANIVFFAYSYLLLRDTGSSTYAHLASFIAAVLIGVCIGFLPLNWSPAKLFMGDGGALMLGLLMATSAVAITGALTPSAINPDSPDGFGRSQILGAFIPILLPIVVVLLPLLDFGMAVVRRMGAGKSPFSPDRKHLHHRMLDMGHSDRDAVLIFYAWTAVVSLAVLIMYIGTTADWPGLYLAGIAFGLVGAAACLVVTFLPSRRNVRRLAPEVVP</sequence>
<dbReference type="GO" id="GO:0005886">
    <property type="term" value="C:plasma membrane"/>
    <property type="evidence" value="ECO:0007669"/>
    <property type="project" value="UniProtKB-SubCell"/>
</dbReference>
<comment type="subcellular location">
    <subcellularLocation>
        <location evidence="1">Cell membrane</location>
        <topology evidence="1">Multi-pass membrane protein</topology>
    </subcellularLocation>
</comment>
<feature type="transmembrane region" description="Helical" evidence="8">
    <location>
        <begin position="6"/>
        <end position="27"/>
    </location>
</feature>
<organism evidence="9 10">
    <name type="scientific">Microbacterium ulmi</name>
    <dbReference type="NCBI Taxonomy" id="179095"/>
    <lineage>
        <taxon>Bacteria</taxon>
        <taxon>Bacillati</taxon>
        <taxon>Actinomycetota</taxon>
        <taxon>Actinomycetes</taxon>
        <taxon>Micrococcales</taxon>
        <taxon>Microbacteriaceae</taxon>
        <taxon>Microbacterium</taxon>
    </lineage>
</organism>
<evidence type="ECO:0000256" key="4">
    <source>
        <dbReference type="ARBA" id="ARBA00022692"/>
    </source>
</evidence>
<dbReference type="GO" id="GO:0016780">
    <property type="term" value="F:phosphotransferase activity, for other substituted phosphate groups"/>
    <property type="evidence" value="ECO:0007669"/>
    <property type="project" value="InterPro"/>
</dbReference>
<keyword evidence="2" id="KW-1003">Cell membrane</keyword>
<feature type="binding site" evidence="7">
    <location>
        <position position="158"/>
    </location>
    <ligand>
        <name>Mg(2+)</name>
        <dbReference type="ChEBI" id="CHEBI:18420"/>
    </ligand>
</feature>
<evidence type="ECO:0000313" key="9">
    <source>
        <dbReference type="EMBL" id="NNH04478.1"/>
    </source>
</evidence>
<feature type="transmembrane region" description="Helical" evidence="8">
    <location>
        <begin position="166"/>
        <end position="185"/>
    </location>
</feature>
<keyword evidence="3 9" id="KW-0808">Transferase</keyword>
<dbReference type="RefSeq" id="WP_167039147.1">
    <property type="nucleotide sequence ID" value="NZ_BAAANA010000001.1"/>
</dbReference>
<comment type="caution">
    <text evidence="9">The sequence shown here is derived from an EMBL/GenBank/DDBJ whole genome shotgun (WGS) entry which is preliminary data.</text>
</comment>
<protein>
    <submittedName>
        <fullName evidence="9">Undecaprenyl/decaprenyl-phosphate alpha-N-acetylglucosaminyl 1-phosphate transferase</fullName>
    </submittedName>
</protein>
<evidence type="ECO:0000256" key="3">
    <source>
        <dbReference type="ARBA" id="ARBA00022679"/>
    </source>
</evidence>
<feature type="transmembrane region" description="Helical" evidence="8">
    <location>
        <begin position="137"/>
        <end position="159"/>
    </location>
</feature>
<dbReference type="PANTHER" id="PTHR22926:SF3">
    <property type="entry name" value="UNDECAPRENYL-PHOSPHATE ALPHA-N-ACETYLGLUCOSAMINYL 1-PHOSPHATE TRANSFERASE"/>
    <property type="match status" value="1"/>
</dbReference>
<dbReference type="CDD" id="cd06853">
    <property type="entry name" value="GT_WecA_like"/>
    <property type="match status" value="1"/>
</dbReference>
<feature type="transmembrane region" description="Helical" evidence="8">
    <location>
        <begin position="264"/>
        <end position="284"/>
    </location>
</feature>
<dbReference type="PROSITE" id="PS01348">
    <property type="entry name" value="MRAY_2"/>
    <property type="match status" value="1"/>
</dbReference>
<evidence type="ECO:0000256" key="8">
    <source>
        <dbReference type="SAM" id="Phobius"/>
    </source>
</evidence>
<evidence type="ECO:0000256" key="6">
    <source>
        <dbReference type="ARBA" id="ARBA00023136"/>
    </source>
</evidence>
<keyword evidence="6 8" id="KW-0472">Membrane</keyword>
<feature type="transmembrane region" description="Helical" evidence="8">
    <location>
        <begin position="350"/>
        <end position="372"/>
    </location>
</feature>
<feature type="transmembrane region" description="Helical" evidence="8">
    <location>
        <begin position="197"/>
        <end position="217"/>
    </location>
</feature>
<feature type="transmembrane region" description="Helical" evidence="8">
    <location>
        <begin position="229"/>
        <end position="252"/>
    </location>
</feature>
<evidence type="ECO:0000313" key="10">
    <source>
        <dbReference type="Proteomes" id="UP000543598"/>
    </source>
</evidence>
<dbReference type="InterPro" id="IPR018480">
    <property type="entry name" value="PNAcMuramoyl-5peptid_Trfase_CS"/>
</dbReference>
<evidence type="ECO:0000256" key="2">
    <source>
        <dbReference type="ARBA" id="ARBA00022475"/>
    </source>
</evidence>
<feature type="transmembrane region" description="Helical" evidence="8">
    <location>
        <begin position="48"/>
        <end position="66"/>
    </location>
</feature>
<dbReference type="PANTHER" id="PTHR22926">
    <property type="entry name" value="PHOSPHO-N-ACETYLMURAMOYL-PENTAPEPTIDE-TRANSFERASE"/>
    <property type="match status" value="1"/>
</dbReference>
<dbReference type="EMBL" id="JABEMB010000016">
    <property type="protein sequence ID" value="NNH04478.1"/>
    <property type="molecule type" value="Genomic_DNA"/>
</dbReference>
<dbReference type="InterPro" id="IPR000715">
    <property type="entry name" value="Glycosyl_transferase_4"/>
</dbReference>
<comment type="cofactor">
    <cofactor evidence="7">
        <name>Mg(2+)</name>
        <dbReference type="ChEBI" id="CHEBI:18420"/>
    </cofactor>
</comment>
<evidence type="ECO:0000256" key="1">
    <source>
        <dbReference type="ARBA" id="ARBA00004651"/>
    </source>
</evidence>
<dbReference type="AlphaFoldDB" id="A0A7Y2Q0L2"/>
<dbReference type="GO" id="GO:0044038">
    <property type="term" value="P:cell wall macromolecule biosynthetic process"/>
    <property type="evidence" value="ECO:0007669"/>
    <property type="project" value="TreeGrafter"/>
</dbReference>